<gene>
    <name evidence="4" type="ORF">S03H2_02673</name>
</gene>
<feature type="domain" description="Polysaccharide biosynthesis protein CapD-like" evidence="3">
    <location>
        <begin position="73"/>
        <end position="345"/>
    </location>
</feature>
<evidence type="ECO:0000313" key="4">
    <source>
        <dbReference type="EMBL" id="GAH26711.1"/>
    </source>
</evidence>
<evidence type="ECO:0000259" key="2">
    <source>
        <dbReference type="Pfam" id="PF01402"/>
    </source>
</evidence>
<dbReference type="Pfam" id="PF02719">
    <property type="entry name" value="Polysacc_synt_2"/>
    <property type="match status" value="1"/>
</dbReference>
<feature type="non-terminal residue" evidence="4">
    <location>
        <position position="360"/>
    </location>
</feature>
<evidence type="ECO:0000256" key="1">
    <source>
        <dbReference type="ARBA" id="ARBA00007430"/>
    </source>
</evidence>
<proteinExistence type="inferred from homology"/>
<protein>
    <recommendedName>
        <fullName evidence="5">Polysaccharide biosynthesis protein CapD-like domain-containing protein</fullName>
    </recommendedName>
</protein>
<dbReference type="InterPro" id="IPR002145">
    <property type="entry name" value="CopG"/>
</dbReference>
<organism evidence="4">
    <name type="scientific">marine sediment metagenome</name>
    <dbReference type="NCBI Taxonomy" id="412755"/>
    <lineage>
        <taxon>unclassified sequences</taxon>
        <taxon>metagenomes</taxon>
        <taxon>ecological metagenomes</taxon>
    </lineage>
</organism>
<comment type="similarity">
    <text evidence="1">Belongs to the polysaccharide synthase family.</text>
</comment>
<dbReference type="EMBL" id="BARU01000921">
    <property type="protein sequence ID" value="GAH26711.1"/>
    <property type="molecule type" value="Genomic_DNA"/>
</dbReference>
<reference evidence="4" key="1">
    <citation type="journal article" date="2014" name="Front. Microbiol.">
        <title>High frequency of phylogenetically diverse reductive dehalogenase-homologous genes in deep subseafloor sedimentary metagenomes.</title>
        <authorList>
            <person name="Kawai M."/>
            <person name="Futagami T."/>
            <person name="Toyoda A."/>
            <person name="Takaki Y."/>
            <person name="Nishi S."/>
            <person name="Hori S."/>
            <person name="Arai W."/>
            <person name="Tsubouchi T."/>
            <person name="Morono Y."/>
            <person name="Uchiyama I."/>
            <person name="Ito T."/>
            <person name="Fujiyama A."/>
            <person name="Inagaki F."/>
            <person name="Takami H."/>
        </authorList>
    </citation>
    <scope>NUCLEOTIDE SEQUENCE</scope>
    <source>
        <strain evidence="4">Expedition CK06-06</strain>
    </source>
</reference>
<evidence type="ECO:0000259" key="3">
    <source>
        <dbReference type="Pfam" id="PF02719"/>
    </source>
</evidence>
<dbReference type="SUPFAM" id="SSF51735">
    <property type="entry name" value="NAD(P)-binding Rossmann-fold domains"/>
    <property type="match status" value="1"/>
</dbReference>
<dbReference type="Gene3D" id="3.40.50.720">
    <property type="entry name" value="NAD(P)-binding Rossmann-like Domain"/>
    <property type="match status" value="1"/>
</dbReference>
<sequence length="360" mass="40189">MEKERTTILLDKDVMLELKRLSKTTNKSTSFIIREAISEYVAKKIPNKEIGIIGIGSSGGSDIANKKEEYLKGSELCRQVIRFKPSNLILVDHSENNVFLIEQELSTKLDYPNAIPIVTDIRDNTTISGVFKKYKPEVVFHAAAYKHVPLMQLNPEAALQNNFLGTKALAKLSISSGVKKFVMLSTDKAVNPGNIMGISKLLSEKYLQTLSKVRDTVFIIVRFGNVLGSQGSVVPIFQNQIESGGPVVVTHPKMTRFFMTVTEASQLVIQACVMSRGGEIYVLDMGKPISILELAKNMIKLYGLEPEKDIKITYSGVRQGEKFAEELINSDEKLIPTDFPSIFVTRNKSKENREEIQNLL</sequence>
<accession>X1E0A9</accession>
<dbReference type="InterPro" id="IPR003869">
    <property type="entry name" value="Polysac_CapD-like"/>
</dbReference>
<feature type="domain" description="Ribbon-helix-helix protein CopG" evidence="2">
    <location>
        <begin position="4"/>
        <end position="44"/>
    </location>
</feature>
<dbReference type="Pfam" id="PF01402">
    <property type="entry name" value="RHH_1"/>
    <property type="match status" value="1"/>
</dbReference>
<dbReference type="PANTHER" id="PTHR43318">
    <property type="entry name" value="UDP-N-ACETYLGLUCOSAMINE 4,6-DEHYDRATASE"/>
    <property type="match status" value="1"/>
</dbReference>
<name>X1E0A9_9ZZZZ</name>
<comment type="caution">
    <text evidence="4">The sequence shown here is derived from an EMBL/GenBank/DDBJ whole genome shotgun (WGS) entry which is preliminary data.</text>
</comment>
<dbReference type="InterPro" id="IPR036291">
    <property type="entry name" value="NAD(P)-bd_dom_sf"/>
</dbReference>
<dbReference type="GO" id="GO:0006355">
    <property type="term" value="P:regulation of DNA-templated transcription"/>
    <property type="evidence" value="ECO:0007669"/>
    <property type="project" value="InterPro"/>
</dbReference>
<evidence type="ECO:0008006" key="5">
    <source>
        <dbReference type="Google" id="ProtNLM"/>
    </source>
</evidence>
<dbReference type="PANTHER" id="PTHR43318:SF1">
    <property type="entry name" value="POLYSACCHARIDE BIOSYNTHESIS PROTEIN EPSC-RELATED"/>
    <property type="match status" value="1"/>
</dbReference>
<dbReference type="CDD" id="cd05237">
    <property type="entry name" value="UDP_invert_4-6DH_SDR_e"/>
    <property type="match status" value="1"/>
</dbReference>
<dbReference type="InterPro" id="IPR051203">
    <property type="entry name" value="Polysaccharide_Synthase-Rel"/>
</dbReference>
<dbReference type="AlphaFoldDB" id="X1E0A9"/>